<keyword evidence="1" id="KW-0472">Membrane</keyword>
<keyword evidence="1" id="KW-1133">Transmembrane helix</keyword>
<name>A0AAW0VYA1_CHEQU</name>
<evidence type="ECO:0000313" key="2">
    <source>
        <dbReference type="EMBL" id="KAK8721462.1"/>
    </source>
</evidence>
<dbReference type="AlphaFoldDB" id="A0AAW0VYA1"/>
<comment type="caution">
    <text evidence="2">The sequence shown here is derived from an EMBL/GenBank/DDBJ whole genome shotgun (WGS) entry which is preliminary data.</text>
</comment>
<gene>
    <name evidence="2" type="ORF">OTU49_012733</name>
</gene>
<evidence type="ECO:0000256" key="1">
    <source>
        <dbReference type="SAM" id="Phobius"/>
    </source>
</evidence>
<protein>
    <submittedName>
        <fullName evidence="2">Uncharacterized protein</fullName>
    </submittedName>
</protein>
<reference evidence="2 3" key="1">
    <citation type="journal article" date="2024" name="BMC Genomics">
        <title>Genome assembly of redclaw crayfish (Cherax quadricarinatus) provides insights into its immune adaptation and hypoxia tolerance.</title>
        <authorList>
            <person name="Liu Z."/>
            <person name="Zheng J."/>
            <person name="Li H."/>
            <person name="Fang K."/>
            <person name="Wang S."/>
            <person name="He J."/>
            <person name="Zhou D."/>
            <person name="Weng S."/>
            <person name="Chi M."/>
            <person name="Gu Z."/>
            <person name="He J."/>
            <person name="Li F."/>
            <person name="Wang M."/>
        </authorList>
    </citation>
    <scope>NUCLEOTIDE SEQUENCE [LARGE SCALE GENOMIC DNA]</scope>
    <source>
        <strain evidence="2">ZL_2023a</strain>
    </source>
</reference>
<proteinExistence type="predicted"/>
<sequence length="105" mass="11897">SSVMTPVGLAQCFDFNNDSEYISCFYSVKILLLIAELSYCTYIMTVGLEELGDEQIVHHQVPLSHLISLSLPILLQLVLGHPFLTVNAVFMHIFKAFRAMRSYRS</sequence>
<organism evidence="2 3">
    <name type="scientific">Cherax quadricarinatus</name>
    <name type="common">Australian red claw crayfish</name>
    <dbReference type="NCBI Taxonomy" id="27406"/>
    <lineage>
        <taxon>Eukaryota</taxon>
        <taxon>Metazoa</taxon>
        <taxon>Ecdysozoa</taxon>
        <taxon>Arthropoda</taxon>
        <taxon>Crustacea</taxon>
        <taxon>Multicrustacea</taxon>
        <taxon>Malacostraca</taxon>
        <taxon>Eumalacostraca</taxon>
        <taxon>Eucarida</taxon>
        <taxon>Decapoda</taxon>
        <taxon>Pleocyemata</taxon>
        <taxon>Astacidea</taxon>
        <taxon>Parastacoidea</taxon>
        <taxon>Parastacidae</taxon>
        <taxon>Cherax</taxon>
    </lineage>
</organism>
<dbReference type="EMBL" id="JARKIK010000100">
    <property type="protein sequence ID" value="KAK8721462.1"/>
    <property type="molecule type" value="Genomic_DNA"/>
</dbReference>
<keyword evidence="1" id="KW-0812">Transmembrane</keyword>
<feature type="non-terminal residue" evidence="2">
    <location>
        <position position="1"/>
    </location>
</feature>
<dbReference type="Proteomes" id="UP001445076">
    <property type="component" value="Unassembled WGS sequence"/>
</dbReference>
<keyword evidence="3" id="KW-1185">Reference proteome</keyword>
<accession>A0AAW0VYA1</accession>
<evidence type="ECO:0000313" key="3">
    <source>
        <dbReference type="Proteomes" id="UP001445076"/>
    </source>
</evidence>
<feature type="transmembrane region" description="Helical" evidence="1">
    <location>
        <begin position="73"/>
        <end position="94"/>
    </location>
</feature>